<dbReference type="AlphaFoldDB" id="D3Q260"/>
<reference evidence="7 8" key="1">
    <citation type="journal article" date="2009" name="Stand. Genomic Sci.">
        <title>Complete genome sequence of Stackebrandtia nassauensis type strain (LLR-40K-21).</title>
        <authorList>
            <person name="Munk C."/>
            <person name="Lapidus A."/>
            <person name="Copeland A."/>
            <person name="Jando M."/>
            <person name="Mayilraj S."/>
            <person name="Glavina Del Rio T."/>
            <person name="Nolan M."/>
            <person name="Chen F."/>
            <person name="Lucas S."/>
            <person name="Tice H."/>
            <person name="Cheng J.F."/>
            <person name="Han C."/>
            <person name="Detter J.C."/>
            <person name="Bruce D."/>
            <person name="Goodwin L."/>
            <person name="Chain P."/>
            <person name="Pitluck S."/>
            <person name="Goker M."/>
            <person name="Ovchinikova G."/>
            <person name="Pati A."/>
            <person name="Ivanova N."/>
            <person name="Mavromatis K."/>
            <person name="Chen A."/>
            <person name="Palaniappan K."/>
            <person name="Land M."/>
            <person name="Hauser L."/>
            <person name="Chang Y.J."/>
            <person name="Jeffries C.D."/>
            <person name="Bristow J."/>
            <person name="Eisen J.A."/>
            <person name="Markowitz V."/>
            <person name="Hugenholtz P."/>
            <person name="Kyrpides N.C."/>
            <person name="Klenk H.P."/>
        </authorList>
    </citation>
    <scope>NUCLEOTIDE SEQUENCE [LARGE SCALE GENOMIC DNA]</scope>
    <source>
        <strain evidence="8">DSM 44728 / CIP 108903 / NRRL B-16338 / NBRC 102104 / LLR-40K-21</strain>
    </source>
</reference>
<dbReference type="HOGENOM" id="CLU_079569_3_0_11"/>
<gene>
    <name evidence="7" type="ordered locus">Snas_2237</name>
</gene>
<dbReference type="STRING" id="446470.Snas_2237"/>
<proteinExistence type="predicted"/>
<dbReference type="KEGG" id="sna:Snas_2237"/>
<dbReference type="RefSeq" id="WP_013017498.1">
    <property type="nucleotide sequence ID" value="NC_013947.1"/>
</dbReference>
<comment type="subcellular location">
    <subcellularLocation>
        <location evidence="1">Cell membrane</location>
        <topology evidence="1">Multi-pass membrane protein</topology>
    </subcellularLocation>
</comment>
<keyword evidence="8" id="KW-1185">Reference proteome</keyword>
<dbReference type="eggNOG" id="COG1280">
    <property type="taxonomic scope" value="Bacteria"/>
</dbReference>
<evidence type="ECO:0000256" key="5">
    <source>
        <dbReference type="ARBA" id="ARBA00023136"/>
    </source>
</evidence>
<protein>
    <submittedName>
        <fullName evidence="7">Lysine exporter protein (LYSE/YGGA)</fullName>
    </submittedName>
</protein>
<feature type="transmembrane region" description="Helical" evidence="6">
    <location>
        <begin position="187"/>
        <end position="204"/>
    </location>
</feature>
<evidence type="ECO:0000256" key="4">
    <source>
        <dbReference type="ARBA" id="ARBA00022989"/>
    </source>
</evidence>
<dbReference type="GO" id="GO:0005886">
    <property type="term" value="C:plasma membrane"/>
    <property type="evidence" value="ECO:0007669"/>
    <property type="project" value="UniProtKB-SubCell"/>
</dbReference>
<evidence type="ECO:0000313" key="8">
    <source>
        <dbReference type="Proteomes" id="UP000000844"/>
    </source>
</evidence>
<keyword evidence="2" id="KW-1003">Cell membrane</keyword>
<dbReference type="InterPro" id="IPR001123">
    <property type="entry name" value="LeuE-type"/>
</dbReference>
<evidence type="ECO:0000256" key="3">
    <source>
        <dbReference type="ARBA" id="ARBA00022692"/>
    </source>
</evidence>
<dbReference type="Pfam" id="PF01810">
    <property type="entry name" value="LysE"/>
    <property type="match status" value="1"/>
</dbReference>
<keyword evidence="5 6" id="KW-0472">Membrane</keyword>
<dbReference type="GO" id="GO:0015171">
    <property type="term" value="F:amino acid transmembrane transporter activity"/>
    <property type="evidence" value="ECO:0007669"/>
    <property type="project" value="TreeGrafter"/>
</dbReference>
<sequence length="206" mass="21499">MSWHILVTFGLALLPIILTPGTSATLVAQYVSVGGRRHGAAVMAGTATGHFLHAGFATLGLSAVVMASATAFAIVRYAGAAYLVGLGIYLLVTSSRQRRQATGPAVAPPVARVYRHALIGNVVNPRAALIYLTVPAQVVAVDFPIAAAAFLLAVVHTVMMVSWLSLWTQAIASAKRSGLFKRIARQFSRVGGLLLIGLGIRAAVTD</sequence>
<evidence type="ECO:0000256" key="2">
    <source>
        <dbReference type="ARBA" id="ARBA00022475"/>
    </source>
</evidence>
<accession>D3Q260</accession>
<feature type="transmembrane region" description="Helical" evidence="6">
    <location>
        <begin position="74"/>
        <end position="92"/>
    </location>
</feature>
<name>D3Q260_STANL</name>
<keyword evidence="4 6" id="KW-1133">Transmembrane helix</keyword>
<evidence type="ECO:0000256" key="1">
    <source>
        <dbReference type="ARBA" id="ARBA00004651"/>
    </source>
</evidence>
<feature type="transmembrane region" description="Helical" evidence="6">
    <location>
        <begin position="47"/>
        <end position="67"/>
    </location>
</feature>
<dbReference type="PANTHER" id="PTHR30086">
    <property type="entry name" value="ARGININE EXPORTER PROTEIN ARGO"/>
    <property type="match status" value="1"/>
</dbReference>
<feature type="transmembrane region" description="Helical" evidence="6">
    <location>
        <begin position="145"/>
        <end position="166"/>
    </location>
</feature>
<evidence type="ECO:0000313" key="7">
    <source>
        <dbReference type="EMBL" id="ADD41927.1"/>
    </source>
</evidence>
<dbReference type="EMBL" id="CP001778">
    <property type="protein sequence ID" value="ADD41927.1"/>
    <property type="molecule type" value="Genomic_DNA"/>
</dbReference>
<organism evidence="7 8">
    <name type="scientific">Stackebrandtia nassauensis (strain DSM 44728 / CIP 108903 / NRRL B-16338 / NBRC 102104 / LLR-40K-21)</name>
    <dbReference type="NCBI Taxonomy" id="446470"/>
    <lineage>
        <taxon>Bacteria</taxon>
        <taxon>Bacillati</taxon>
        <taxon>Actinomycetota</taxon>
        <taxon>Actinomycetes</taxon>
        <taxon>Glycomycetales</taxon>
        <taxon>Glycomycetaceae</taxon>
        <taxon>Stackebrandtia</taxon>
    </lineage>
</organism>
<keyword evidence="3 6" id="KW-0812">Transmembrane</keyword>
<dbReference type="Proteomes" id="UP000000844">
    <property type="component" value="Chromosome"/>
</dbReference>
<evidence type="ECO:0000256" key="6">
    <source>
        <dbReference type="SAM" id="Phobius"/>
    </source>
</evidence>
<dbReference type="PANTHER" id="PTHR30086:SF20">
    <property type="entry name" value="ARGININE EXPORTER PROTEIN ARGO-RELATED"/>
    <property type="match status" value="1"/>
</dbReference>
<dbReference type="OrthoDB" id="3175972at2"/>